<keyword evidence="3" id="KW-0862">Zinc</keyword>
<dbReference type="SUPFAM" id="SSF48403">
    <property type="entry name" value="Ankyrin repeat"/>
    <property type="match status" value="1"/>
</dbReference>
<evidence type="ECO:0000256" key="1">
    <source>
        <dbReference type="ARBA" id="ARBA00022723"/>
    </source>
</evidence>
<dbReference type="Proteomes" id="UP000193467">
    <property type="component" value="Unassembled WGS sequence"/>
</dbReference>
<keyword evidence="2 4" id="KW-0863">Zinc-finger</keyword>
<dbReference type="Gene3D" id="6.10.140.2220">
    <property type="match status" value="1"/>
</dbReference>
<evidence type="ECO:0000256" key="3">
    <source>
        <dbReference type="ARBA" id="ARBA00022833"/>
    </source>
</evidence>
<dbReference type="GO" id="GO:0008270">
    <property type="term" value="F:zinc ion binding"/>
    <property type="evidence" value="ECO:0007669"/>
    <property type="project" value="UniProtKB-KW"/>
</dbReference>
<evidence type="ECO:0000256" key="4">
    <source>
        <dbReference type="PROSITE-ProRule" id="PRU00134"/>
    </source>
</evidence>
<proteinExistence type="predicted"/>
<keyword evidence="1" id="KW-0479">Metal-binding</keyword>
<dbReference type="SUPFAM" id="SSF144232">
    <property type="entry name" value="HIT/MYND zinc finger-like"/>
    <property type="match status" value="1"/>
</dbReference>
<dbReference type="Gene3D" id="1.25.40.20">
    <property type="entry name" value="Ankyrin repeat-containing domain"/>
    <property type="match status" value="1"/>
</dbReference>
<organism evidence="6 7">
    <name type="scientific">Leucosporidium creatinivorum</name>
    <dbReference type="NCBI Taxonomy" id="106004"/>
    <lineage>
        <taxon>Eukaryota</taxon>
        <taxon>Fungi</taxon>
        <taxon>Dikarya</taxon>
        <taxon>Basidiomycota</taxon>
        <taxon>Pucciniomycotina</taxon>
        <taxon>Microbotryomycetes</taxon>
        <taxon>Leucosporidiales</taxon>
        <taxon>Leucosporidium</taxon>
    </lineage>
</organism>
<sequence length="327" mass="35642">MLDEQRLKELHDSYIAAGGGRPLEELLAGKDKLKGAEAQRLRGAFSSYGLHPADCKQPLLVVELMTGRVQGLRSQFEVLEKEHGKEGAVRLWYDYRDSPNKLPIIDILQIGAWTDMSRSNSSSVPPKYFEALRYLLDLGISPEGTDVAGYTALQHSLTGTPLLCDLKWSQMLLDASADPIAAINHRNRYGGTSAHEIMQSFRRPGEQELRVKCLTFLLEHGANVDIPDGDGSTARRSAIHTAAFSNLIAAADIKQSTENACAFCRRGGVAGKGKEKDGAVPKEDGEIRASLRCGRCKSRMYCSAVCQKLDWAAHKKGCVPAPAATSS</sequence>
<evidence type="ECO:0000259" key="5">
    <source>
        <dbReference type="PROSITE" id="PS50865"/>
    </source>
</evidence>
<comment type="caution">
    <text evidence="6">The sequence shown here is derived from an EMBL/GenBank/DDBJ whole genome shotgun (WGS) entry which is preliminary data.</text>
</comment>
<dbReference type="InterPro" id="IPR036770">
    <property type="entry name" value="Ankyrin_rpt-contain_sf"/>
</dbReference>
<dbReference type="STRING" id="106004.A0A1Y2DS17"/>
<dbReference type="InterPro" id="IPR002893">
    <property type="entry name" value="Znf_MYND"/>
</dbReference>
<dbReference type="PROSITE" id="PS50865">
    <property type="entry name" value="ZF_MYND_2"/>
    <property type="match status" value="1"/>
</dbReference>
<evidence type="ECO:0000313" key="6">
    <source>
        <dbReference type="EMBL" id="ORY61916.1"/>
    </source>
</evidence>
<dbReference type="AlphaFoldDB" id="A0A1Y2DS17"/>
<feature type="domain" description="MYND-type" evidence="5">
    <location>
        <begin position="261"/>
        <end position="318"/>
    </location>
</feature>
<accession>A0A1Y2DS17</accession>
<dbReference type="Pfam" id="PF01753">
    <property type="entry name" value="zf-MYND"/>
    <property type="match status" value="1"/>
</dbReference>
<dbReference type="EMBL" id="MCGR01000071">
    <property type="protein sequence ID" value="ORY61916.1"/>
    <property type="molecule type" value="Genomic_DNA"/>
</dbReference>
<protein>
    <recommendedName>
        <fullName evidence="5">MYND-type domain-containing protein</fullName>
    </recommendedName>
</protein>
<evidence type="ECO:0000313" key="7">
    <source>
        <dbReference type="Proteomes" id="UP000193467"/>
    </source>
</evidence>
<evidence type="ECO:0000256" key="2">
    <source>
        <dbReference type="ARBA" id="ARBA00022771"/>
    </source>
</evidence>
<reference evidence="6 7" key="1">
    <citation type="submission" date="2016-07" db="EMBL/GenBank/DDBJ databases">
        <title>Pervasive Adenine N6-methylation of Active Genes in Fungi.</title>
        <authorList>
            <consortium name="DOE Joint Genome Institute"/>
            <person name="Mondo S.J."/>
            <person name="Dannebaum R.O."/>
            <person name="Kuo R.C."/>
            <person name="Labutti K."/>
            <person name="Haridas S."/>
            <person name="Kuo A."/>
            <person name="Salamov A."/>
            <person name="Ahrendt S.R."/>
            <person name="Lipzen A."/>
            <person name="Sullivan W."/>
            <person name="Andreopoulos W.B."/>
            <person name="Clum A."/>
            <person name="Lindquist E."/>
            <person name="Daum C."/>
            <person name="Ramamoorthy G.K."/>
            <person name="Gryganskyi A."/>
            <person name="Culley D."/>
            <person name="Magnuson J.K."/>
            <person name="James T.Y."/>
            <person name="O'Malley M.A."/>
            <person name="Stajich J.E."/>
            <person name="Spatafora J.W."/>
            <person name="Visel A."/>
            <person name="Grigoriev I.V."/>
        </authorList>
    </citation>
    <scope>NUCLEOTIDE SEQUENCE [LARGE SCALE GENOMIC DNA]</scope>
    <source>
        <strain evidence="6 7">62-1032</strain>
    </source>
</reference>
<dbReference type="OrthoDB" id="432970at2759"/>
<gene>
    <name evidence="6" type="ORF">BCR35DRAFT_308999</name>
</gene>
<keyword evidence="7" id="KW-1185">Reference proteome</keyword>
<dbReference type="InParanoid" id="A0A1Y2DS17"/>
<name>A0A1Y2DS17_9BASI</name>